<accession>A0A0A9FQK5</accession>
<sequence>MLIILDLLYRVLRKILCANRQDFCTI</sequence>
<organism evidence="1">
    <name type="scientific">Arundo donax</name>
    <name type="common">Giant reed</name>
    <name type="synonym">Donax arundinaceus</name>
    <dbReference type="NCBI Taxonomy" id="35708"/>
    <lineage>
        <taxon>Eukaryota</taxon>
        <taxon>Viridiplantae</taxon>
        <taxon>Streptophyta</taxon>
        <taxon>Embryophyta</taxon>
        <taxon>Tracheophyta</taxon>
        <taxon>Spermatophyta</taxon>
        <taxon>Magnoliopsida</taxon>
        <taxon>Liliopsida</taxon>
        <taxon>Poales</taxon>
        <taxon>Poaceae</taxon>
        <taxon>PACMAD clade</taxon>
        <taxon>Arundinoideae</taxon>
        <taxon>Arundineae</taxon>
        <taxon>Arundo</taxon>
    </lineage>
</organism>
<protein>
    <submittedName>
        <fullName evidence="1">Uncharacterized protein</fullName>
    </submittedName>
</protein>
<dbReference type="AlphaFoldDB" id="A0A0A9FQK5"/>
<evidence type="ECO:0000313" key="1">
    <source>
        <dbReference type="EMBL" id="JAE13549.1"/>
    </source>
</evidence>
<dbReference type="EMBL" id="GBRH01184347">
    <property type="protein sequence ID" value="JAE13549.1"/>
    <property type="molecule type" value="Transcribed_RNA"/>
</dbReference>
<proteinExistence type="predicted"/>
<name>A0A0A9FQK5_ARUDO</name>
<reference evidence="1" key="1">
    <citation type="submission" date="2014-09" db="EMBL/GenBank/DDBJ databases">
        <authorList>
            <person name="Magalhaes I.L.F."/>
            <person name="Oliveira U."/>
            <person name="Santos F.R."/>
            <person name="Vidigal T.H.D.A."/>
            <person name="Brescovit A.D."/>
            <person name="Santos A.J."/>
        </authorList>
    </citation>
    <scope>NUCLEOTIDE SEQUENCE</scope>
    <source>
        <tissue evidence="1">Shoot tissue taken approximately 20 cm above the soil surface</tissue>
    </source>
</reference>
<reference evidence="1" key="2">
    <citation type="journal article" date="2015" name="Data Brief">
        <title>Shoot transcriptome of the giant reed, Arundo donax.</title>
        <authorList>
            <person name="Barrero R.A."/>
            <person name="Guerrero F.D."/>
            <person name="Moolhuijzen P."/>
            <person name="Goolsby J.A."/>
            <person name="Tidwell J."/>
            <person name="Bellgard S.E."/>
            <person name="Bellgard M.I."/>
        </authorList>
    </citation>
    <scope>NUCLEOTIDE SEQUENCE</scope>
    <source>
        <tissue evidence="1">Shoot tissue taken approximately 20 cm above the soil surface</tissue>
    </source>
</reference>